<feature type="transmembrane region" description="Helical" evidence="1">
    <location>
        <begin position="342"/>
        <end position="367"/>
    </location>
</feature>
<sequence length="394" mass="43440">MPSSAARLDLVDALRGFAIASIMLLHNIEHFDLTHLPAGQPAWLSGLDRYVWDAAFFLFGGKSYAIFALLFGVTFHLQFSARAARGQDFRPRFVWRMALLLAFGLCNSLFYQGDILTLYAVLALALLPMARLRDGVVLAIALLLLLQPHAWLALLRALPAPAASLPDPASWAYFGRANDYLANGTLFDVWYGNLTNGKEGVVRWSWEIGRLFQIPALFMLGMLAARRGRFALSEANRTFWQRALLLALLAFVPLYAVDGQLGQWLAAEGVRRPVSVMVQSWMKLAFMVVLVALFALACHAPAGARLLRSLAPLGRMSLTNYVLQSLVGTTLYYGFGLGLYRVTGATACLLIGIGLALLQGCLCAWWLRHHRQGPLEALWHRATWAGAGRRLAAA</sequence>
<keyword evidence="1" id="KW-0472">Membrane</keyword>
<dbReference type="KEGG" id="masz:C9I28_10400"/>
<feature type="transmembrane region" description="Helical" evidence="1">
    <location>
        <begin position="318"/>
        <end position="336"/>
    </location>
</feature>
<evidence type="ECO:0000259" key="2">
    <source>
        <dbReference type="Pfam" id="PF04235"/>
    </source>
</evidence>
<feature type="transmembrane region" description="Helical" evidence="1">
    <location>
        <begin position="137"/>
        <end position="158"/>
    </location>
</feature>
<accession>A0A2R4C978</accession>
<dbReference type="EMBL" id="CP028324">
    <property type="protein sequence ID" value="AVR96088.1"/>
    <property type="molecule type" value="Genomic_DNA"/>
</dbReference>
<evidence type="ECO:0000256" key="1">
    <source>
        <dbReference type="SAM" id="Phobius"/>
    </source>
</evidence>
<evidence type="ECO:0000313" key="3">
    <source>
        <dbReference type="EMBL" id="AVR96088.1"/>
    </source>
</evidence>
<feature type="transmembrane region" description="Helical" evidence="1">
    <location>
        <begin position="276"/>
        <end position="297"/>
    </location>
</feature>
<feature type="transmembrane region" description="Helical" evidence="1">
    <location>
        <begin position="239"/>
        <end position="256"/>
    </location>
</feature>
<proteinExistence type="predicted"/>
<name>A0A2R4C978_9BURK</name>
<keyword evidence="1" id="KW-1133">Transmembrane helix</keyword>
<dbReference type="AlphaFoldDB" id="A0A2R4C978"/>
<dbReference type="PANTHER" id="PTHR30590">
    <property type="entry name" value="INNER MEMBRANE PROTEIN"/>
    <property type="match status" value="1"/>
</dbReference>
<dbReference type="Proteomes" id="UP000240505">
    <property type="component" value="Chromosome"/>
</dbReference>
<keyword evidence="1" id="KW-0812">Transmembrane</keyword>
<feature type="transmembrane region" description="Helical" evidence="1">
    <location>
        <begin position="50"/>
        <end position="73"/>
    </location>
</feature>
<feature type="domain" description="DUF418" evidence="2">
    <location>
        <begin position="224"/>
        <end position="385"/>
    </location>
</feature>
<dbReference type="InterPro" id="IPR052529">
    <property type="entry name" value="Bact_Transport_Assoc"/>
</dbReference>
<dbReference type="Pfam" id="PF04235">
    <property type="entry name" value="DUF418"/>
    <property type="match status" value="1"/>
</dbReference>
<dbReference type="OrthoDB" id="9807744at2"/>
<dbReference type="InterPro" id="IPR007349">
    <property type="entry name" value="DUF418"/>
</dbReference>
<protein>
    <recommendedName>
        <fullName evidence="2">DUF418 domain-containing protein</fullName>
    </recommendedName>
</protein>
<feature type="transmembrane region" description="Helical" evidence="1">
    <location>
        <begin position="93"/>
        <end position="110"/>
    </location>
</feature>
<organism evidence="3 4">
    <name type="scientific">Pseudoduganella armeniaca</name>
    <dbReference type="NCBI Taxonomy" id="2072590"/>
    <lineage>
        <taxon>Bacteria</taxon>
        <taxon>Pseudomonadati</taxon>
        <taxon>Pseudomonadota</taxon>
        <taxon>Betaproteobacteria</taxon>
        <taxon>Burkholderiales</taxon>
        <taxon>Oxalobacteraceae</taxon>
        <taxon>Telluria group</taxon>
        <taxon>Pseudoduganella</taxon>
    </lineage>
</organism>
<dbReference type="RefSeq" id="WP_107141440.1">
    <property type="nucleotide sequence ID" value="NZ_CP028324.1"/>
</dbReference>
<dbReference type="PANTHER" id="PTHR30590:SF2">
    <property type="entry name" value="INNER MEMBRANE PROTEIN"/>
    <property type="match status" value="1"/>
</dbReference>
<reference evidence="3 4" key="1">
    <citation type="submission" date="2018-03" db="EMBL/GenBank/DDBJ databases">
        <title>Massilia armeniaca sp. nov., isolated from desert soil.</title>
        <authorList>
            <person name="Huang H."/>
            <person name="Ren M."/>
        </authorList>
    </citation>
    <scope>NUCLEOTIDE SEQUENCE [LARGE SCALE GENOMIC DNA]</scope>
    <source>
        <strain evidence="3 4">ZMN-3</strain>
    </source>
</reference>
<keyword evidence="4" id="KW-1185">Reference proteome</keyword>
<evidence type="ECO:0000313" key="4">
    <source>
        <dbReference type="Proteomes" id="UP000240505"/>
    </source>
</evidence>
<gene>
    <name evidence="3" type="ORF">C9I28_10400</name>
</gene>